<evidence type="ECO:0000313" key="3">
    <source>
        <dbReference type="EMBL" id="CUG89175.1"/>
    </source>
</evidence>
<organism evidence="3 4">
    <name type="scientific">Bodo saltans</name>
    <name type="common">Flagellated protozoan</name>
    <dbReference type="NCBI Taxonomy" id="75058"/>
    <lineage>
        <taxon>Eukaryota</taxon>
        <taxon>Discoba</taxon>
        <taxon>Euglenozoa</taxon>
        <taxon>Kinetoplastea</taxon>
        <taxon>Metakinetoplastina</taxon>
        <taxon>Eubodonida</taxon>
        <taxon>Bodonidae</taxon>
        <taxon>Bodo</taxon>
    </lineage>
</organism>
<gene>
    <name evidence="3" type="ORF">BSAL_19700</name>
</gene>
<protein>
    <submittedName>
        <fullName evidence="3">Membrane-associated protein, putative</fullName>
    </submittedName>
</protein>
<keyword evidence="2" id="KW-0812">Transmembrane</keyword>
<dbReference type="AlphaFoldDB" id="A0A0S4JCA8"/>
<sequence>MSLANDTNLTIHRFVNVADDLPDAGGGTWAAIVAGILFVLGFASTIAIYYLNHTIQTKARDDARQLQRSAAGGSPAMFRSLSPDGIPMTHQKTIEMMMFDESPSRSSTPDFDPLAPSSHHHVAASFRVPSSPPGYGVPPTAAHQSRGVAPPSAAAASYELNRGQSSYFVDSDEELLESRRRPSAPQVGGSRVHLHAASNKQYFDEM</sequence>
<dbReference type="Proteomes" id="UP000051952">
    <property type="component" value="Unassembled WGS sequence"/>
</dbReference>
<name>A0A0S4JCA8_BODSA</name>
<feature type="region of interest" description="Disordered" evidence="1">
    <location>
        <begin position="171"/>
        <end position="206"/>
    </location>
</feature>
<keyword evidence="4" id="KW-1185">Reference proteome</keyword>
<evidence type="ECO:0000256" key="1">
    <source>
        <dbReference type="SAM" id="MobiDB-lite"/>
    </source>
</evidence>
<evidence type="ECO:0000313" key="4">
    <source>
        <dbReference type="Proteomes" id="UP000051952"/>
    </source>
</evidence>
<accession>A0A0S4JCA8</accession>
<dbReference type="VEuPathDB" id="TriTrypDB:BSAL_19700"/>
<keyword evidence="2" id="KW-1133">Transmembrane helix</keyword>
<reference evidence="4" key="1">
    <citation type="submission" date="2015-09" db="EMBL/GenBank/DDBJ databases">
        <authorList>
            <consortium name="Pathogen Informatics"/>
        </authorList>
    </citation>
    <scope>NUCLEOTIDE SEQUENCE [LARGE SCALE GENOMIC DNA]</scope>
    <source>
        <strain evidence="4">Lake Konstanz</strain>
    </source>
</reference>
<keyword evidence="2" id="KW-0472">Membrane</keyword>
<feature type="transmembrane region" description="Helical" evidence="2">
    <location>
        <begin position="29"/>
        <end position="51"/>
    </location>
</feature>
<proteinExistence type="predicted"/>
<dbReference type="EMBL" id="CYKH01001711">
    <property type="protein sequence ID" value="CUG89175.1"/>
    <property type="molecule type" value="Genomic_DNA"/>
</dbReference>
<feature type="region of interest" description="Disordered" evidence="1">
    <location>
        <begin position="125"/>
        <end position="152"/>
    </location>
</feature>
<evidence type="ECO:0000256" key="2">
    <source>
        <dbReference type="SAM" id="Phobius"/>
    </source>
</evidence>